<accession>A0A8S2ZF36</accession>
<evidence type="ECO:0000313" key="3">
    <source>
        <dbReference type="Proteomes" id="UP000681720"/>
    </source>
</evidence>
<dbReference type="Proteomes" id="UP000681967">
    <property type="component" value="Unassembled WGS sequence"/>
</dbReference>
<name>A0A8S2ZF36_9BILA</name>
<dbReference type="Proteomes" id="UP000681720">
    <property type="component" value="Unassembled WGS sequence"/>
</dbReference>
<dbReference type="AlphaFoldDB" id="A0A8S2ZF36"/>
<comment type="caution">
    <text evidence="2">The sequence shown here is derived from an EMBL/GenBank/DDBJ whole genome shotgun (WGS) entry which is preliminary data.</text>
</comment>
<evidence type="ECO:0000313" key="2">
    <source>
        <dbReference type="EMBL" id="CAF4608575.1"/>
    </source>
</evidence>
<sequence length="107" mass="11991">MSIARKVGIQINVKLGDEIWAVQIPAKKLLVVGIDTYRDSQSRSSQMVDISSNDVNDIQLLDAIDSELPRLNELCMKAHEGYEPTLAIIVVKKNEVINVPRSKQPMF</sequence>
<dbReference type="EMBL" id="CAJOBH010009677">
    <property type="protein sequence ID" value="CAF4146629.1"/>
    <property type="molecule type" value="Genomic_DNA"/>
</dbReference>
<organism evidence="2 3">
    <name type="scientific">Rotaria magnacalcarata</name>
    <dbReference type="NCBI Taxonomy" id="392030"/>
    <lineage>
        <taxon>Eukaryota</taxon>
        <taxon>Metazoa</taxon>
        <taxon>Spiralia</taxon>
        <taxon>Gnathifera</taxon>
        <taxon>Rotifera</taxon>
        <taxon>Eurotatoria</taxon>
        <taxon>Bdelloidea</taxon>
        <taxon>Philodinida</taxon>
        <taxon>Philodinidae</taxon>
        <taxon>Rotaria</taxon>
    </lineage>
</organism>
<dbReference type="SUPFAM" id="SSF53098">
    <property type="entry name" value="Ribonuclease H-like"/>
    <property type="match status" value="1"/>
</dbReference>
<gene>
    <name evidence="1" type="ORF">BYL167_LOCUS21311</name>
    <name evidence="2" type="ORF">GIL414_LOCUS39250</name>
</gene>
<dbReference type="InterPro" id="IPR012337">
    <property type="entry name" value="RNaseH-like_sf"/>
</dbReference>
<reference evidence="2" key="1">
    <citation type="submission" date="2021-02" db="EMBL/GenBank/DDBJ databases">
        <authorList>
            <person name="Nowell W R."/>
        </authorList>
    </citation>
    <scope>NUCLEOTIDE SEQUENCE</scope>
</reference>
<dbReference type="EMBL" id="CAJOBJ010105821">
    <property type="protein sequence ID" value="CAF4608575.1"/>
    <property type="molecule type" value="Genomic_DNA"/>
</dbReference>
<evidence type="ECO:0000313" key="1">
    <source>
        <dbReference type="EMBL" id="CAF4146629.1"/>
    </source>
</evidence>
<protein>
    <submittedName>
        <fullName evidence="2">Uncharacterized protein</fullName>
    </submittedName>
</protein>
<proteinExistence type="predicted"/>